<dbReference type="Proteomes" id="UP000027586">
    <property type="component" value="Unassembled WGS sequence"/>
</dbReference>
<dbReference type="GO" id="GO:0005975">
    <property type="term" value="P:carbohydrate metabolic process"/>
    <property type="evidence" value="ECO:0007669"/>
    <property type="project" value="InterPro"/>
</dbReference>
<dbReference type="SUPFAM" id="SSF53697">
    <property type="entry name" value="SIS domain"/>
    <property type="match status" value="1"/>
</dbReference>
<dbReference type="EMBL" id="CBTN010000003">
    <property type="protein sequence ID" value="CDH49575.1"/>
    <property type="molecule type" value="Genomic_DNA"/>
</dbReference>
<dbReference type="OrthoDB" id="1872003at2759"/>
<sequence>MLLTNDVILDSANVLLDEARAINDCAQRLFSHEASREGYRTAIDLFLTSLEQGGKIVVTGVGKSGKIGEKIVATMLSLGTHAMFLHPVEALHGDLGAVHTKDIVLALSYSGNTEELMRIVPSLEHRGVPIVGLGGNPHSQLAKCSAAWIDAHVSSEVSEIPAPTSSTTLALALGDAIAITLARQKKFTTHGFALNHPGGSLGRRLLLKVQDAMVATTQVATVLPTASLDVIIMEMTKHPKSGGVVVVEPLQQNHTRRDPSGMISPPSSVASEDGDASAMSSTATNTEEESASADVRTTSLNKADEQQHQQDDKEPAMKVIGVITHSNVHQVLKTGARETIFDIKARDIMTLDPVVCATNDLAVEALKRMTTHSTTGKDLPMLPVIDTTDKRTPWRGVVTLKDLQELF</sequence>
<evidence type="ECO:0000313" key="8">
    <source>
        <dbReference type="EMBL" id="CDH49575.1"/>
    </source>
</evidence>
<dbReference type="InterPro" id="IPR001347">
    <property type="entry name" value="SIS_dom"/>
</dbReference>
<name>A0A068RIP5_9FUNG</name>
<dbReference type="STRING" id="1263082.A0A068RIP5"/>
<dbReference type="GO" id="GO:0016853">
    <property type="term" value="F:isomerase activity"/>
    <property type="evidence" value="ECO:0007669"/>
    <property type="project" value="InterPro"/>
</dbReference>
<dbReference type="GO" id="GO:0097367">
    <property type="term" value="F:carbohydrate derivative binding"/>
    <property type="evidence" value="ECO:0007669"/>
    <property type="project" value="InterPro"/>
</dbReference>
<evidence type="ECO:0000313" key="9">
    <source>
        <dbReference type="Proteomes" id="UP000027586"/>
    </source>
</evidence>
<dbReference type="VEuPathDB" id="FungiDB:LCOR_01314.1"/>
<keyword evidence="3 4" id="KW-0129">CBS domain</keyword>
<comment type="caution">
    <text evidence="8">The sequence shown here is derived from an EMBL/GenBank/DDBJ whole genome shotgun (WGS) entry which is preliminary data.</text>
</comment>
<dbReference type="Gene3D" id="3.10.580.10">
    <property type="entry name" value="CBS-domain"/>
    <property type="match status" value="2"/>
</dbReference>
<evidence type="ECO:0000256" key="1">
    <source>
        <dbReference type="ARBA" id="ARBA00008165"/>
    </source>
</evidence>
<dbReference type="PANTHER" id="PTHR38418:SF2">
    <property type="entry name" value="SUGAR ISOMERASE, KPSF_GUTQ (AFU_ORTHOLOGUE AFUA_6G08860)"/>
    <property type="match status" value="1"/>
</dbReference>
<dbReference type="AlphaFoldDB" id="A0A068RIP5"/>
<dbReference type="InterPro" id="IPR000644">
    <property type="entry name" value="CBS_dom"/>
</dbReference>
<feature type="domain" description="CBS" evidence="6">
    <location>
        <begin position="349"/>
        <end position="407"/>
    </location>
</feature>
<organism evidence="8 9">
    <name type="scientific">Lichtheimia corymbifera JMRC:FSU:9682</name>
    <dbReference type="NCBI Taxonomy" id="1263082"/>
    <lineage>
        <taxon>Eukaryota</taxon>
        <taxon>Fungi</taxon>
        <taxon>Fungi incertae sedis</taxon>
        <taxon>Mucoromycota</taxon>
        <taxon>Mucoromycotina</taxon>
        <taxon>Mucoromycetes</taxon>
        <taxon>Mucorales</taxon>
        <taxon>Lichtheimiaceae</taxon>
        <taxon>Lichtheimia</taxon>
    </lineage>
</organism>
<dbReference type="NCBIfam" id="TIGR00393">
    <property type="entry name" value="kpsF"/>
    <property type="match status" value="1"/>
</dbReference>
<dbReference type="PROSITE" id="PS51464">
    <property type="entry name" value="SIS"/>
    <property type="match status" value="1"/>
</dbReference>
<proteinExistence type="inferred from homology"/>
<comment type="similarity">
    <text evidence="1">Belongs to the SIS family. GutQ/KpsF subfamily.</text>
</comment>
<dbReference type="InterPro" id="IPR046348">
    <property type="entry name" value="SIS_dom_sf"/>
</dbReference>
<evidence type="ECO:0000256" key="3">
    <source>
        <dbReference type="ARBA" id="ARBA00023122"/>
    </source>
</evidence>
<feature type="compositionally biased region" description="Basic and acidic residues" evidence="5">
    <location>
        <begin position="302"/>
        <end position="314"/>
    </location>
</feature>
<evidence type="ECO:0000259" key="7">
    <source>
        <dbReference type="PROSITE" id="PS51464"/>
    </source>
</evidence>
<dbReference type="CDD" id="cd05014">
    <property type="entry name" value="SIS_Kpsf"/>
    <property type="match status" value="1"/>
</dbReference>
<dbReference type="GO" id="GO:1901135">
    <property type="term" value="P:carbohydrate derivative metabolic process"/>
    <property type="evidence" value="ECO:0007669"/>
    <property type="project" value="InterPro"/>
</dbReference>
<dbReference type="PANTHER" id="PTHR38418">
    <property type="entry name" value="SUGAR ISOMERASE, KPSF/GUTQ (AFU_ORTHOLOGUE AFUA_6G08860)"/>
    <property type="match status" value="1"/>
</dbReference>
<evidence type="ECO:0000256" key="5">
    <source>
        <dbReference type="SAM" id="MobiDB-lite"/>
    </source>
</evidence>
<dbReference type="InterPro" id="IPR035474">
    <property type="entry name" value="SIS_Kpsf"/>
</dbReference>
<feature type="domain" description="SIS" evidence="7">
    <location>
        <begin position="46"/>
        <end position="187"/>
    </location>
</feature>
<evidence type="ECO:0000256" key="2">
    <source>
        <dbReference type="ARBA" id="ARBA00022737"/>
    </source>
</evidence>
<keyword evidence="9" id="KW-1185">Reference proteome</keyword>
<dbReference type="InterPro" id="IPR046342">
    <property type="entry name" value="CBS_dom_sf"/>
</dbReference>
<keyword evidence="2" id="KW-0677">Repeat</keyword>
<dbReference type="Pfam" id="PF01380">
    <property type="entry name" value="SIS"/>
    <property type="match status" value="1"/>
</dbReference>
<dbReference type="PROSITE" id="PS51371">
    <property type="entry name" value="CBS"/>
    <property type="match status" value="1"/>
</dbReference>
<gene>
    <name evidence="8" type="ORF">LCOR_01314.1</name>
</gene>
<reference evidence="8" key="1">
    <citation type="submission" date="2013-08" db="EMBL/GenBank/DDBJ databases">
        <title>Gene expansion shapes genome architecture in the human pathogen Lichtheimia corymbifera: an evolutionary genomics analysis in the ancient terrestrial Mucorales (Mucoromycotina).</title>
        <authorList>
            <person name="Schwartze V.U."/>
            <person name="Winter S."/>
            <person name="Shelest E."/>
            <person name="Marcet-Houben M."/>
            <person name="Horn F."/>
            <person name="Wehner S."/>
            <person name="Hoffmann K."/>
            <person name="Riege K."/>
            <person name="Sammeth M."/>
            <person name="Nowrousian M."/>
            <person name="Valiante V."/>
            <person name="Linde J."/>
            <person name="Jacobsen I.D."/>
            <person name="Marz M."/>
            <person name="Brakhage A.A."/>
            <person name="Gabaldon T."/>
            <person name="Bocker S."/>
            <person name="Voigt K."/>
        </authorList>
    </citation>
    <scope>NUCLEOTIDE SEQUENCE [LARGE SCALE GENOMIC DNA]</scope>
    <source>
        <strain evidence="8">FSU 9682</strain>
    </source>
</reference>
<evidence type="ECO:0000259" key="6">
    <source>
        <dbReference type="PROSITE" id="PS51371"/>
    </source>
</evidence>
<dbReference type="Pfam" id="PF00571">
    <property type="entry name" value="CBS"/>
    <property type="match status" value="1"/>
</dbReference>
<feature type="region of interest" description="Disordered" evidence="5">
    <location>
        <begin position="253"/>
        <end position="314"/>
    </location>
</feature>
<dbReference type="InterPro" id="IPR004800">
    <property type="entry name" value="KdsD/KpsF-type"/>
</dbReference>
<dbReference type="SUPFAM" id="SSF54631">
    <property type="entry name" value="CBS-domain pair"/>
    <property type="match status" value="1"/>
</dbReference>
<dbReference type="Gene3D" id="3.40.50.10490">
    <property type="entry name" value="Glucose-6-phosphate isomerase like protein, domain 1"/>
    <property type="match status" value="1"/>
</dbReference>
<protein>
    <submittedName>
        <fullName evidence="8">Family protein</fullName>
    </submittedName>
</protein>
<accession>A0A068RIP5</accession>
<evidence type="ECO:0000256" key="4">
    <source>
        <dbReference type="PROSITE-ProRule" id="PRU00703"/>
    </source>
</evidence>